<dbReference type="InterPro" id="IPR001647">
    <property type="entry name" value="HTH_TetR"/>
</dbReference>
<feature type="DNA-binding region" description="H-T-H motif" evidence="2">
    <location>
        <begin position="25"/>
        <end position="44"/>
    </location>
</feature>
<dbReference type="Gene3D" id="1.10.10.60">
    <property type="entry name" value="Homeodomain-like"/>
    <property type="match status" value="1"/>
</dbReference>
<feature type="domain" description="HTH tetR-type" evidence="3">
    <location>
        <begin position="2"/>
        <end position="62"/>
    </location>
</feature>
<keyword evidence="5" id="KW-1185">Reference proteome</keyword>
<dbReference type="PROSITE" id="PS50977">
    <property type="entry name" value="HTH_TETR_2"/>
    <property type="match status" value="1"/>
</dbReference>
<sequence>MSLNKEKIIEVALLRFSRFGFSKTTMNEIAEDLNITKGNLYYYYADKAKLIADVILYIGNEMIDGQIKIIENFKGDFLGTLFDIIEHRCKVIKKYYMLHLAENLDWIKDLQLDEIIEDMKCRDCTELRGLFEKAESMGEVKFSNIDEAAELYIDIMKGLALKENISNIINCLPDYDKIDLILESQKRATQFIFEDKIIHK</sequence>
<dbReference type="Gene3D" id="1.10.357.10">
    <property type="entry name" value="Tetracycline Repressor, domain 2"/>
    <property type="match status" value="1"/>
</dbReference>
<dbReference type="InterPro" id="IPR009057">
    <property type="entry name" value="Homeodomain-like_sf"/>
</dbReference>
<dbReference type="PANTHER" id="PTHR43479">
    <property type="entry name" value="ACREF/ENVCD OPERON REPRESSOR-RELATED"/>
    <property type="match status" value="1"/>
</dbReference>
<protein>
    <submittedName>
        <fullName evidence="4">TetR/AcrR family transcriptional regulator</fullName>
    </submittedName>
</protein>
<evidence type="ECO:0000256" key="1">
    <source>
        <dbReference type="ARBA" id="ARBA00023125"/>
    </source>
</evidence>
<comment type="caution">
    <text evidence="4">The sequence shown here is derived from an EMBL/GenBank/DDBJ whole genome shotgun (WGS) entry which is preliminary data.</text>
</comment>
<dbReference type="EMBL" id="PRDK01000001">
    <property type="protein sequence ID" value="MBE8712433.1"/>
    <property type="molecule type" value="Genomic_DNA"/>
</dbReference>
<dbReference type="PRINTS" id="PR00455">
    <property type="entry name" value="HTHTETR"/>
</dbReference>
<dbReference type="PANTHER" id="PTHR43479:SF11">
    <property type="entry name" value="ACREF_ENVCD OPERON REPRESSOR-RELATED"/>
    <property type="match status" value="1"/>
</dbReference>
<proteinExistence type="predicted"/>
<organism evidence="4 5">
    <name type="scientific">Sphingobacterium hungaricum</name>
    <dbReference type="NCBI Taxonomy" id="2082723"/>
    <lineage>
        <taxon>Bacteria</taxon>
        <taxon>Pseudomonadati</taxon>
        <taxon>Bacteroidota</taxon>
        <taxon>Sphingobacteriia</taxon>
        <taxon>Sphingobacteriales</taxon>
        <taxon>Sphingobacteriaceae</taxon>
        <taxon>Sphingobacterium</taxon>
    </lineage>
</organism>
<evidence type="ECO:0000256" key="2">
    <source>
        <dbReference type="PROSITE-ProRule" id="PRU00335"/>
    </source>
</evidence>
<evidence type="ECO:0000259" key="3">
    <source>
        <dbReference type="PROSITE" id="PS50977"/>
    </source>
</evidence>
<accession>A0A928UT96</accession>
<dbReference type="Pfam" id="PF00440">
    <property type="entry name" value="TetR_N"/>
    <property type="match status" value="1"/>
</dbReference>
<dbReference type="AlphaFoldDB" id="A0A928UT96"/>
<dbReference type="Proteomes" id="UP000616201">
    <property type="component" value="Unassembled WGS sequence"/>
</dbReference>
<gene>
    <name evidence="4" type="ORF">C4F49_01895</name>
</gene>
<dbReference type="SUPFAM" id="SSF46689">
    <property type="entry name" value="Homeodomain-like"/>
    <property type="match status" value="1"/>
</dbReference>
<dbReference type="GO" id="GO:0003677">
    <property type="term" value="F:DNA binding"/>
    <property type="evidence" value="ECO:0007669"/>
    <property type="project" value="UniProtKB-UniRule"/>
</dbReference>
<dbReference type="RefSeq" id="WP_196934768.1">
    <property type="nucleotide sequence ID" value="NZ_MU158698.1"/>
</dbReference>
<dbReference type="InterPro" id="IPR050624">
    <property type="entry name" value="HTH-type_Tx_Regulator"/>
</dbReference>
<keyword evidence="1 2" id="KW-0238">DNA-binding</keyword>
<name>A0A928UT96_9SPHI</name>
<evidence type="ECO:0000313" key="4">
    <source>
        <dbReference type="EMBL" id="MBE8712433.1"/>
    </source>
</evidence>
<evidence type="ECO:0000313" key="5">
    <source>
        <dbReference type="Proteomes" id="UP000616201"/>
    </source>
</evidence>
<reference evidence="4" key="1">
    <citation type="submission" date="2018-02" db="EMBL/GenBank/DDBJ databases">
        <authorList>
            <person name="Vasarhelyi B.M."/>
            <person name="Deshmukh S."/>
            <person name="Balint B."/>
            <person name="Kukolya J."/>
        </authorList>
    </citation>
    <scope>NUCLEOTIDE SEQUENCE</scope>
    <source>
        <strain evidence="4">KB22</strain>
    </source>
</reference>